<sequence length="259" mass="28637">MIPVYRILNSVRRTAVRFFGAAVLPELCFCCGKRTENGLPLCRNCLAVRTARAGKRRLLSAEEGRCRVCGRELVSAAEACPDCREEAVFEFLDKICALFPYSAEHSGMLSAWKTAGIRLYSGIFAGILAAVFRAEGLTAEVCRERRLALVPVPPRPGKIRQAGWDQIRELCAVLRREYRLPVSDCLVRDAGIQQKHLGRAGRRLNIKGRIRMKRGRCPPEIAVVVDDIVTTGATLDSCAEALKSGGSRRVIGLTLFFDD</sequence>
<evidence type="ECO:0000313" key="3">
    <source>
        <dbReference type="Proteomes" id="UP000823616"/>
    </source>
</evidence>
<dbReference type="EMBL" id="JADIMS010000036">
    <property type="protein sequence ID" value="MBO8449867.1"/>
    <property type="molecule type" value="Genomic_DNA"/>
</dbReference>
<accession>A0A9D9HH18</accession>
<gene>
    <name evidence="2" type="ORF">IAA96_02040</name>
</gene>
<dbReference type="Proteomes" id="UP000823616">
    <property type="component" value="Unassembled WGS sequence"/>
</dbReference>
<comment type="caution">
    <text evidence="2">The sequence shown here is derived from an EMBL/GenBank/DDBJ whole genome shotgun (WGS) entry which is preliminary data.</text>
</comment>
<organism evidence="2 3">
    <name type="scientific">Candidatus Avitreponema avistercoris</name>
    <dbReference type="NCBI Taxonomy" id="2840705"/>
    <lineage>
        <taxon>Bacteria</taxon>
        <taxon>Pseudomonadati</taxon>
        <taxon>Spirochaetota</taxon>
        <taxon>Spirochaetia</taxon>
        <taxon>Spirochaetales</taxon>
        <taxon>Candidatus Avitreponema</taxon>
    </lineage>
</organism>
<dbReference type="Gene3D" id="3.40.50.2020">
    <property type="match status" value="1"/>
</dbReference>
<dbReference type="PANTHER" id="PTHR47505:SF1">
    <property type="entry name" value="DNA UTILIZATION PROTEIN YHGH"/>
    <property type="match status" value="1"/>
</dbReference>
<dbReference type="AlphaFoldDB" id="A0A9D9HH18"/>
<evidence type="ECO:0000313" key="2">
    <source>
        <dbReference type="EMBL" id="MBO8449867.1"/>
    </source>
</evidence>
<reference evidence="2" key="2">
    <citation type="journal article" date="2021" name="PeerJ">
        <title>Extensive microbial diversity within the chicken gut microbiome revealed by metagenomics and culture.</title>
        <authorList>
            <person name="Gilroy R."/>
            <person name="Ravi A."/>
            <person name="Getino M."/>
            <person name="Pursley I."/>
            <person name="Horton D.L."/>
            <person name="Alikhan N.F."/>
            <person name="Baker D."/>
            <person name="Gharbi K."/>
            <person name="Hall N."/>
            <person name="Watson M."/>
            <person name="Adriaenssens E.M."/>
            <person name="Foster-Nyarko E."/>
            <person name="Jarju S."/>
            <person name="Secka A."/>
            <person name="Antonio M."/>
            <person name="Oren A."/>
            <person name="Chaudhuri R.R."/>
            <person name="La Ragione R."/>
            <person name="Hildebrand F."/>
            <person name="Pallen M.J."/>
        </authorList>
    </citation>
    <scope>NUCLEOTIDE SEQUENCE</scope>
    <source>
        <strain evidence="2">B3-4054</strain>
    </source>
</reference>
<evidence type="ECO:0000256" key="1">
    <source>
        <dbReference type="ARBA" id="ARBA00008007"/>
    </source>
</evidence>
<proteinExistence type="inferred from homology"/>
<dbReference type="InterPro" id="IPR051910">
    <property type="entry name" value="ComF/GntX_DNA_util-trans"/>
</dbReference>
<dbReference type="PANTHER" id="PTHR47505">
    <property type="entry name" value="DNA UTILIZATION PROTEIN YHGH"/>
    <property type="match status" value="1"/>
</dbReference>
<dbReference type="InterPro" id="IPR029057">
    <property type="entry name" value="PRTase-like"/>
</dbReference>
<dbReference type="SUPFAM" id="SSF53271">
    <property type="entry name" value="PRTase-like"/>
    <property type="match status" value="1"/>
</dbReference>
<dbReference type="CDD" id="cd06223">
    <property type="entry name" value="PRTases_typeI"/>
    <property type="match status" value="1"/>
</dbReference>
<name>A0A9D9HH18_9SPIR</name>
<protein>
    <submittedName>
        <fullName evidence="2">ComF family protein</fullName>
    </submittedName>
</protein>
<comment type="similarity">
    <text evidence="1">Belongs to the ComF/GntX family.</text>
</comment>
<reference evidence="2" key="1">
    <citation type="submission" date="2020-10" db="EMBL/GenBank/DDBJ databases">
        <authorList>
            <person name="Gilroy R."/>
        </authorList>
    </citation>
    <scope>NUCLEOTIDE SEQUENCE</scope>
    <source>
        <strain evidence="2">B3-4054</strain>
    </source>
</reference>
<dbReference type="InterPro" id="IPR000836">
    <property type="entry name" value="PRTase_dom"/>
</dbReference>